<organism evidence="1 2">
    <name type="scientific">Parafrankia colletiae</name>
    <dbReference type="NCBI Taxonomy" id="573497"/>
    <lineage>
        <taxon>Bacteria</taxon>
        <taxon>Bacillati</taxon>
        <taxon>Actinomycetota</taxon>
        <taxon>Actinomycetes</taxon>
        <taxon>Frankiales</taxon>
        <taxon>Frankiaceae</taxon>
        <taxon>Parafrankia</taxon>
    </lineage>
</organism>
<dbReference type="AlphaFoldDB" id="A0A1S1Q788"/>
<accession>A0A1S1Q788</accession>
<dbReference type="OrthoDB" id="3504852at2"/>
<gene>
    <name evidence="1" type="ORF">CC117_29110</name>
</gene>
<comment type="caution">
    <text evidence="1">The sequence shown here is derived from an EMBL/GenBank/DDBJ whole genome shotgun (WGS) entry which is preliminary data.</text>
</comment>
<proteinExistence type="predicted"/>
<evidence type="ECO:0000313" key="2">
    <source>
        <dbReference type="Proteomes" id="UP000179627"/>
    </source>
</evidence>
<reference evidence="2" key="1">
    <citation type="submission" date="2016-07" db="EMBL/GenBank/DDBJ databases">
        <title>Sequence Frankia sp. strain CcI1.17.</title>
        <authorList>
            <person name="Ghodhbane-Gtari F."/>
            <person name="Swanson E."/>
            <person name="Gueddou A."/>
            <person name="Morris K."/>
            <person name="Hezbri K."/>
            <person name="Ktari A."/>
            <person name="Nouioui I."/>
            <person name="Abebe-Akele F."/>
            <person name="Simpson S."/>
            <person name="Thomas K."/>
            <person name="Gtari M."/>
            <person name="Tisa L.S."/>
            <person name="Hurst S."/>
        </authorList>
    </citation>
    <scope>NUCLEOTIDE SEQUENCE [LARGE SCALE GENOMIC DNA]</scope>
    <source>
        <strain evidence="2">Cc1.17</strain>
    </source>
</reference>
<keyword evidence="2" id="KW-1185">Reference proteome</keyword>
<sequence>MDPAGPTARRFPLVPRPRPACSTLDARVGELCALADTAQRTGDRATASVVFNQAALLASDVGLPDLARAWCHRHVELHLGRQALTAQAARYALEPLVNLARLHIRAGAGDAAARLLDSLYQAVSTRTDVVLDDVGVPAARLPATVDDHAKLCQWLWTVLLADGVRARTTAGRWHDALAFLRRHKGVGQRMFDGRQVAIIASAIAGDWADAQALLNATACTEPWETAVSDCLTVLCRPAEDVAAPAVATTMLDHCGRLDHSALPVAFRVRVCLTALDAARHVHDVDPRPLTRSMIHQVLEAGDGYAARDLLQAPSAREYLDACQARDLTGLVSTCGLESGVIPAHLRADLSTALDRSTAVLAGTVAVPLGP</sequence>
<protein>
    <submittedName>
        <fullName evidence="1">Uncharacterized protein</fullName>
    </submittedName>
</protein>
<name>A0A1S1Q788_9ACTN</name>
<dbReference type="RefSeq" id="WP_071090498.1">
    <property type="nucleotide sequence ID" value="NZ_MBLM01000162.1"/>
</dbReference>
<dbReference type="EMBL" id="MBLM01000162">
    <property type="protein sequence ID" value="OHV29456.1"/>
    <property type="molecule type" value="Genomic_DNA"/>
</dbReference>
<evidence type="ECO:0000313" key="1">
    <source>
        <dbReference type="EMBL" id="OHV29456.1"/>
    </source>
</evidence>
<dbReference type="Proteomes" id="UP000179627">
    <property type="component" value="Unassembled WGS sequence"/>
</dbReference>